<gene>
    <name evidence="9" type="ORF">Tci_063069</name>
</gene>
<dbReference type="GO" id="GO:0003677">
    <property type="term" value="F:DNA binding"/>
    <property type="evidence" value="ECO:0007669"/>
    <property type="project" value="UniProtKB-KW"/>
</dbReference>
<dbReference type="CDD" id="cd00018">
    <property type="entry name" value="AP2"/>
    <property type="match status" value="1"/>
</dbReference>
<evidence type="ECO:0000256" key="5">
    <source>
        <dbReference type="ARBA" id="ARBA00023163"/>
    </source>
</evidence>
<dbReference type="InterPro" id="IPR044808">
    <property type="entry name" value="ERF_plant"/>
</dbReference>
<dbReference type="PANTHER" id="PTHR31190:SF181">
    <property type="entry name" value="OS02G0764700 PROTEIN"/>
    <property type="match status" value="1"/>
</dbReference>
<keyword evidence="3" id="KW-0805">Transcription regulation</keyword>
<dbReference type="SMART" id="SM00380">
    <property type="entry name" value="AP2"/>
    <property type="match status" value="1"/>
</dbReference>
<keyword evidence="6" id="KW-0539">Nucleus</keyword>
<evidence type="ECO:0000256" key="6">
    <source>
        <dbReference type="ARBA" id="ARBA00023242"/>
    </source>
</evidence>
<dbReference type="Pfam" id="PF00847">
    <property type="entry name" value="AP2"/>
    <property type="match status" value="1"/>
</dbReference>
<feature type="compositionally biased region" description="Polar residues" evidence="7">
    <location>
        <begin position="187"/>
        <end position="203"/>
    </location>
</feature>
<dbReference type="GO" id="GO:0009873">
    <property type="term" value="P:ethylene-activated signaling pathway"/>
    <property type="evidence" value="ECO:0007669"/>
    <property type="project" value="InterPro"/>
</dbReference>
<keyword evidence="2" id="KW-0611">Plant defense</keyword>
<evidence type="ECO:0000259" key="8">
    <source>
        <dbReference type="PROSITE" id="PS51032"/>
    </source>
</evidence>
<dbReference type="PROSITE" id="PS51032">
    <property type="entry name" value="AP2_ERF"/>
    <property type="match status" value="1"/>
</dbReference>
<dbReference type="EMBL" id="BKCJ010010330">
    <property type="protein sequence ID" value="GEU91091.1"/>
    <property type="molecule type" value="Genomic_DNA"/>
</dbReference>
<organism evidence="9">
    <name type="scientific">Tanacetum cinerariifolium</name>
    <name type="common">Dalmatian daisy</name>
    <name type="synonym">Chrysanthemum cinerariifolium</name>
    <dbReference type="NCBI Taxonomy" id="118510"/>
    <lineage>
        <taxon>Eukaryota</taxon>
        <taxon>Viridiplantae</taxon>
        <taxon>Streptophyta</taxon>
        <taxon>Embryophyta</taxon>
        <taxon>Tracheophyta</taxon>
        <taxon>Spermatophyta</taxon>
        <taxon>Magnoliopsida</taxon>
        <taxon>eudicotyledons</taxon>
        <taxon>Gunneridae</taxon>
        <taxon>Pentapetalae</taxon>
        <taxon>asterids</taxon>
        <taxon>campanulids</taxon>
        <taxon>Asterales</taxon>
        <taxon>Asteraceae</taxon>
        <taxon>Asteroideae</taxon>
        <taxon>Anthemideae</taxon>
        <taxon>Anthemidinae</taxon>
        <taxon>Tanacetum</taxon>
    </lineage>
</organism>
<evidence type="ECO:0000256" key="7">
    <source>
        <dbReference type="SAM" id="MobiDB-lite"/>
    </source>
</evidence>
<accession>A0A6L2NXR2</accession>
<dbReference type="GO" id="GO:0006952">
    <property type="term" value="P:defense response"/>
    <property type="evidence" value="ECO:0007669"/>
    <property type="project" value="UniProtKB-KW"/>
</dbReference>
<reference evidence="9" key="1">
    <citation type="journal article" date="2019" name="Sci. Rep.">
        <title>Draft genome of Tanacetum cinerariifolium, the natural source of mosquito coil.</title>
        <authorList>
            <person name="Yamashiro T."/>
            <person name="Shiraishi A."/>
            <person name="Satake H."/>
            <person name="Nakayama K."/>
        </authorList>
    </citation>
    <scope>NUCLEOTIDE SEQUENCE</scope>
</reference>
<proteinExistence type="predicted"/>
<dbReference type="InterPro" id="IPR036955">
    <property type="entry name" value="AP2/ERF_dom_sf"/>
</dbReference>
<feature type="region of interest" description="Disordered" evidence="7">
    <location>
        <begin position="187"/>
        <end position="219"/>
    </location>
</feature>
<dbReference type="Gene3D" id="3.30.730.10">
    <property type="entry name" value="AP2/ERF domain"/>
    <property type="match status" value="1"/>
</dbReference>
<evidence type="ECO:0000256" key="2">
    <source>
        <dbReference type="ARBA" id="ARBA00022821"/>
    </source>
</evidence>
<evidence type="ECO:0000256" key="3">
    <source>
        <dbReference type="ARBA" id="ARBA00023015"/>
    </source>
</evidence>
<dbReference type="PRINTS" id="PR00367">
    <property type="entry name" value="ETHRSPELEMNT"/>
</dbReference>
<dbReference type="AlphaFoldDB" id="A0A6L2NXR2"/>
<dbReference type="GO" id="GO:0005634">
    <property type="term" value="C:nucleus"/>
    <property type="evidence" value="ECO:0007669"/>
    <property type="project" value="UniProtKB-SubCell"/>
</dbReference>
<feature type="domain" description="AP2/ERF" evidence="8">
    <location>
        <begin position="127"/>
        <end position="184"/>
    </location>
</feature>
<sequence>MDNRLTNKFYEQASTSFHHQQPPPARRLTNEEEAAIMVATLRNVINGTDLLSIFPGAHDAVPNPQTTCRVCGISGCLGCNFFTHDSNHNNVGGGADAGPGPGVAVQTGAGVGTEAGVGGPIKKKKKNYRGVRQRPWGKWAAEIRDPRKAARVWLGTFQTAEDAARAYDRAAIEFRGARAKLNFPSTDYTTTQVSSPESEQRVQVSLKRKHETSNEKKPTIEKDALVDDSEDWMKLMMNFGDGFYDSTNGGNVWSV</sequence>
<keyword evidence="5" id="KW-0804">Transcription</keyword>
<dbReference type="GO" id="GO:0003700">
    <property type="term" value="F:DNA-binding transcription factor activity"/>
    <property type="evidence" value="ECO:0007669"/>
    <property type="project" value="InterPro"/>
</dbReference>
<dbReference type="SUPFAM" id="SSF54171">
    <property type="entry name" value="DNA-binding domain"/>
    <property type="match status" value="1"/>
</dbReference>
<evidence type="ECO:0000256" key="1">
    <source>
        <dbReference type="ARBA" id="ARBA00004123"/>
    </source>
</evidence>
<comment type="caution">
    <text evidence="9">The sequence shown here is derived from an EMBL/GenBank/DDBJ whole genome shotgun (WGS) entry which is preliminary data.</text>
</comment>
<dbReference type="InterPro" id="IPR001471">
    <property type="entry name" value="AP2/ERF_dom"/>
</dbReference>
<dbReference type="InterPro" id="IPR016177">
    <property type="entry name" value="DNA-bd_dom_sf"/>
</dbReference>
<comment type="subcellular location">
    <subcellularLocation>
        <location evidence="1">Nucleus</location>
    </subcellularLocation>
</comment>
<protein>
    <recommendedName>
        <fullName evidence="8">AP2/ERF domain-containing protein</fullName>
    </recommendedName>
</protein>
<evidence type="ECO:0000313" key="9">
    <source>
        <dbReference type="EMBL" id="GEU91091.1"/>
    </source>
</evidence>
<keyword evidence="4" id="KW-0238">DNA-binding</keyword>
<dbReference type="PANTHER" id="PTHR31190">
    <property type="entry name" value="DNA-BINDING DOMAIN"/>
    <property type="match status" value="1"/>
</dbReference>
<evidence type="ECO:0000256" key="4">
    <source>
        <dbReference type="ARBA" id="ARBA00023125"/>
    </source>
</evidence>
<name>A0A6L2NXR2_TANCI</name>
<dbReference type="FunFam" id="3.30.730.10:FF:000001">
    <property type="entry name" value="Ethylene-responsive transcription factor 2"/>
    <property type="match status" value="1"/>
</dbReference>